<proteinExistence type="predicted"/>
<dbReference type="InterPro" id="IPR036812">
    <property type="entry name" value="NAD(P)_OxRdtase_dom_sf"/>
</dbReference>
<dbReference type="SUPFAM" id="SSF51430">
    <property type="entry name" value="NAD(P)-linked oxidoreductase"/>
    <property type="match status" value="1"/>
</dbReference>
<dbReference type="EMBL" id="JAIMJC010000006">
    <property type="protein sequence ID" value="KAH0522961.1"/>
    <property type="molecule type" value="Genomic_DNA"/>
</dbReference>
<comment type="caution">
    <text evidence="3">The sequence shown here is derived from an EMBL/GenBank/DDBJ whole genome shotgun (WGS) entry which is preliminary data.</text>
</comment>
<dbReference type="GO" id="GO:0016491">
    <property type="term" value="F:oxidoreductase activity"/>
    <property type="evidence" value="ECO:0007669"/>
    <property type="project" value="UniProtKB-KW"/>
</dbReference>
<protein>
    <recommendedName>
        <fullName evidence="2">NADP-dependent oxidoreductase domain-containing protein</fullName>
    </recommendedName>
</protein>
<dbReference type="Proteomes" id="UP000826573">
    <property type="component" value="Unassembled WGS sequence"/>
</dbReference>
<evidence type="ECO:0000313" key="4">
    <source>
        <dbReference type="Proteomes" id="UP000826573"/>
    </source>
</evidence>
<dbReference type="Pfam" id="PF00248">
    <property type="entry name" value="Aldo_ket_red"/>
    <property type="match status" value="1"/>
</dbReference>
<keyword evidence="4" id="KW-1185">Reference proteome</keyword>
<evidence type="ECO:0000313" key="3">
    <source>
        <dbReference type="EMBL" id="KAH0522961.1"/>
    </source>
</evidence>
<dbReference type="PANTHER" id="PTHR43364">
    <property type="entry name" value="NADH-SPECIFIC METHYLGLYOXAL REDUCTASE-RELATED"/>
    <property type="match status" value="1"/>
</dbReference>
<evidence type="ECO:0000256" key="1">
    <source>
        <dbReference type="ARBA" id="ARBA00023002"/>
    </source>
</evidence>
<reference evidence="3 4" key="1">
    <citation type="submission" date="2021-08" db="EMBL/GenBank/DDBJ databases">
        <title>The highly contiguous genome resource for Trichoderma semiorbis FJ059, a fungal antagonistic to plant pathogens.</title>
        <authorList>
            <person name="Liu T."/>
        </authorList>
    </citation>
    <scope>NUCLEOTIDE SEQUENCE [LARGE SCALE GENOMIC DNA]</scope>
    <source>
        <strain evidence="3 4">FJ059</strain>
    </source>
</reference>
<dbReference type="Gene3D" id="3.20.20.100">
    <property type="entry name" value="NADP-dependent oxidoreductase domain"/>
    <property type="match status" value="1"/>
</dbReference>
<dbReference type="AlphaFoldDB" id="A0A9P8HI94"/>
<evidence type="ECO:0000259" key="2">
    <source>
        <dbReference type="Pfam" id="PF00248"/>
    </source>
</evidence>
<accession>A0A9P8HI94</accession>
<organism evidence="3 4">
    <name type="scientific">Trichoderma semiorbis</name>
    <dbReference type="NCBI Taxonomy" id="1491008"/>
    <lineage>
        <taxon>Eukaryota</taxon>
        <taxon>Fungi</taxon>
        <taxon>Dikarya</taxon>
        <taxon>Ascomycota</taxon>
        <taxon>Pezizomycotina</taxon>
        <taxon>Sordariomycetes</taxon>
        <taxon>Hypocreomycetidae</taxon>
        <taxon>Hypocreales</taxon>
        <taxon>Hypocreaceae</taxon>
        <taxon>Trichoderma</taxon>
    </lineage>
</organism>
<dbReference type="InterPro" id="IPR023210">
    <property type="entry name" value="NADP_OxRdtase_dom"/>
</dbReference>
<keyword evidence="1" id="KW-0560">Oxidoreductase</keyword>
<gene>
    <name evidence="3" type="ORF">TsFJ059_008026</name>
</gene>
<dbReference type="PANTHER" id="PTHR43364:SF4">
    <property type="entry name" value="NAD(P)-LINKED OXIDOREDUCTASE SUPERFAMILY PROTEIN"/>
    <property type="match status" value="1"/>
</dbReference>
<feature type="domain" description="NADP-dependent oxidoreductase" evidence="2">
    <location>
        <begin position="11"/>
        <end position="307"/>
    </location>
</feature>
<name>A0A9P8HI94_9HYPO</name>
<sequence>MSPPTQPVAAVFGGTRIGNRELFMPNTQLEIFLTTLAQHHVTKIDTAQAYGNSEVTLGRIQAGNRFVIDTKWSPSSWTESSTPWATSERIIRSAEESIYKLAVDQIDILYLHRPDPMTPISETLAAVNTIHKRGVFRRFGLSGFPATEIEVIYNHCADHSYPLPVVYQGSYNPLNRHKETALLSTLRRLDISFYAYGTSAGGFLGKSVAQAKELANNGTYVSATCRPYLRDANFLEILAQWNTIAAIEGVSPAELAYRWVAYHSALHSDNGDAFIIGASSPELLDETLSGIEKGPLSDDACVSIHEIWGKVKGG</sequence>
<dbReference type="InterPro" id="IPR050523">
    <property type="entry name" value="AKR_Detox_Biosynth"/>
</dbReference>